<dbReference type="InterPro" id="IPR051320">
    <property type="entry name" value="Viral_Replic_Matur_Polypro"/>
</dbReference>
<dbReference type="AlphaFoldDB" id="A0AAD5JMM5"/>
<gene>
    <name evidence="1" type="ORF">LWI28_009862</name>
</gene>
<proteinExistence type="predicted"/>
<dbReference type="Proteomes" id="UP001064489">
    <property type="component" value="Chromosome 1"/>
</dbReference>
<organism evidence="1 2">
    <name type="scientific">Acer negundo</name>
    <name type="common">Box elder</name>
    <dbReference type="NCBI Taxonomy" id="4023"/>
    <lineage>
        <taxon>Eukaryota</taxon>
        <taxon>Viridiplantae</taxon>
        <taxon>Streptophyta</taxon>
        <taxon>Embryophyta</taxon>
        <taxon>Tracheophyta</taxon>
        <taxon>Spermatophyta</taxon>
        <taxon>Magnoliopsida</taxon>
        <taxon>eudicotyledons</taxon>
        <taxon>Gunneridae</taxon>
        <taxon>Pentapetalae</taxon>
        <taxon>rosids</taxon>
        <taxon>malvids</taxon>
        <taxon>Sapindales</taxon>
        <taxon>Sapindaceae</taxon>
        <taxon>Hippocastanoideae</taxon>
        <taxon>Acereae</taxon>
        <taxon>Acer</taxon>
    </lineage>
</organism>
<evidence type="ECO:0000313" key="2">
    <source>
        <dbReference type="Proteomes" id="UP001064489"/>
    </source>
</evidence>
<comment type="caution">
    <text evidence="1">The sequence shown here is derived from an EMBL/GenBank/DDBJ whole genome shotgun (WGS) entry which is preliminary data.</text>
</comment>
<dbReference type="PANTHER" id="PTHR33064:SF37">
    <property type="entry name" value="RIBONUCLEASE H"/>
    <property type="match status" value="1"/>
</dbReference>
<name>A0AAD5JMM5_ACENE</name>
<keyword evidence="2" id="KW-1185">Reference proteome</keyword>
<dbReference type="PANTHER" id="PTHR33064">
    <property type="entry name" value="POL PROTEIN"/>
    <property type="match status" value="1"/>
</dbReference>
<dbReference type="InterPro" id="IPR043502">
    <property type="entry name" value="DNA/RNA_pol_sf"/>
</dbReference>
<reference evidence="1" key="2">
    <citation type="submission" date="2023-02" db="EMBL/GenBank/DDBJ databases">
        <authorList>
            <person name="Swenson N.G."/>
            <person name="Wegrzyn J.L."/>
            <person name="Mcevoy S.L."/>
        </authorList>
    </citation>
    <scope>NUCLEOTIDE SEQUENCE</scope>
    <source>
        <strain evidence="1">91603</strain>
        <tissue evidence="1">Leaf</tissue>
    </source>
</reference>
<reference evidence="1" key="1">
    <citation type="journal article" date="2022" name="Plant J.">
        <title>Strategies of tolerance reflected in two North American maple genomes.</title>
        <authorList>
            <person name="McEvoy S.L."/>
            <person name="Sezen U.U."/>
            <person name="Trouern-Trend A."/>
            <person name="McMahon S.M."/>
            <person name="Schaberg P.G."/>
            <person name="Yang J."/>
            <person name="Wegrzyn J.L."/>
            <person name="Swenson N.G."/>
        </authorList>
    </citation>
    <scope>NUCLEOTIDE SEQUENCE</scope>
    <source>
        <strain evidence="1">91603</strain>
    </source>
</reference>
<protein>
    <submittedName>
        <fullName evidence="1">Uncharacterized protein</fullName>
    </submittedName>
</protein>
<dbReference type="EMBL" id="JAJSOW010000003">
    <property type="protein sequence ID" value="KAI9194879.1"/>
    <property type="molecule type" value="Genomic_DNA"/>
</dbReference>
<accession>A0AAD5JMM5</accession>
<dbReference type="InterPro" id="IPR043128">
    <property type="entry name" value="Rev_trsase/Diguanyl_cyclase"/>
</dbReference>
<dbReference type="SUPFAM" id="SSF56672">
    <property type="entry name" value="DNA/RNA polymerases"/>
    <property type="match status" value="1"/>
</dbReference>
<evidence type="ECO:0000313" key="1">
    <source>
        <dbReference type="EMBL" id="KAI9194879.1"/>
    </source>
</evidence>
<sequence length="221" mass="25031">MEHLKLVFEILLQHQLFVKLSKCAFGVSTIEYLCHIVSREEVSADPSKLLAVSDWPIPILVKSLRGFLGLTGYYKKFIPDYGKLSHLLTQLTKKNGFKWSAVTTEGSDNKAADALSRFPVSTCHLKDNHQLVVLDADQISLNEVPIIMSITYPYHSWMGDLKRYNEADPWIQQKMKDMVYVVNRNVIATQASSTDNHLHKFHIDSGLLKFQSRIVLGPSSA</sequence>
<dbReference type="Gene3D" id="3.30.70.270">
    <property type="match status" value="2"/>
</dbReference>